<evidence type="ECO:0000313" key="2">
    <source>
        <dbReference type="Proteomes" id="UP000085678"/>
    </source>
</evidence>
<dbReference type="GO" id="GO:0043066">
    <property type="term" value="P:negative regulation of apoptotic process"/>
    <property type="evidence" value="ECO:0007669"/>
    <property type="project" value="InterPro"/>
</dbReference>
<dbReference type="InParanoid" id="A0A1S3K7F7"/>
<dbReference type="OrthoDB" id="6262731at2759"/>
<dbReference type="Pfam" id="PF06905">
    <property type="entry name" value="FAIM1"/>
    <property type="match status" value="1"/>
</dbReference>
<keyword evidence="2" id="KW-1185">Reference proteome</keyword>
<feature type="region of interest" description="Disordered" evidence="1">
    <location>
        <begin position="1"/>
        <end position="33"/>
    </location>
</feature>
<dbReference type="GO" id="GO:0008289">
    <property type="term" value="F:lipid binding"/>
    <property type="evidence" value="ECO:0007669"/>
    <property type="project" value="UniProtKB-KW"/>
</dbReference>
<dbReference type="Gene3D" id="2.40.128.180">
    <property type="match status" value="1"/>
</dbReference>
<protein>
    <submittedName>
        <fullName evidence="3">Uncharacterized protein LOC106179473</fullName>
    </submittedName>
</protein>
<proteinExistence type="predicted"/>
<dbReference type="SUPFAM" id="SSF50814">
    <property type="entry name" value="Lipocalins"/>
    <property type="match status" value="1"/>
</dbReference>
<dbReference type="InterPro" id="IPR038513">
    <property type="entry name" value="FAIM1_dom_sf"/>
</dbReference>
<name>A0A1S3K7F7_LINAN</name>
<evidence type="ECO:0000313" key="3">
    <source>
        <dbReference type="RefSeq" id="XP_013418565.1"/>
    </source>
</evidence>
<dbReference type="GeneID" id="106179473"/>
<dbReference type="KEGG" id="lak:106179473"/>
<accession>A0A1S3K7F7</accession>
<organism evidence="2 3">
    <name type="scientific">Lingula anatina</name>
    <name type="common">Brachiopod</name>
    <name type="synonym">Lingula unguis</name>
    <dbReference type="NCBI Taxonomy" id="7574"/>
    <lineage>
        <taxon>Eukaryota</taxon>
        <taxon>Metazoa</taxon>
        <taxon>Spiralia</taxon>
        <taxon>Lophotrochozoa</taxon>
        <taxon>Brachiopoda</taxon>
        <taxon>Linguliformea</taxon>
        <taxon>Lingulata</taxon>
        <taxon>Lingulida</taxon>
        <taxon>Linguloidea</taxon>
        <taxon>Lingulidae</taxon>
        <taxon>Lingula</taxon>
    </lineage>
</organism>
<gene>
    <name evidence="3" type="primary">LOC106179473</name>
</gene>
<dbReference type="InterPro" id="IPR012674">
    <property type="entry name" value="Calycin"/>
</dbReference>
<dbReference type="AlphaFoldDB" id="A0A1S3K7F7"/>
<feature type="compositionally biased region" description="Acidic residues" evidence="1">
    <location>
        <begin position="21"/>
        <end position="30"/>
    </location>
</feature>
<evidence type="ECO:0000256" key="1">
    <source>
        <dbReference type="SAM" id="MobiDB-lite"/>
    </source>
</evidence>
<dbReference type="Proteomes" id="UP000085678">
    <property type="component" value="Unplaced"/>
</dbReference>
<sequence length="111" mass="12574">MSVLLMAGRKRDKGRSNSASESEEETEDTTEYISSGSVKMWTWTFDGDKLTIIFRKDTMEVWVDDDKIDPTSRFSGSTVIMDFKIGKHQARIRSTKGDDDDMLTIDGIPVD</sequence>
<reference evidence="3" key="1">
    <citation type="submission" date="2025-08" db="UniProtKB">
        <authorList>
            <consortium name="RefSeq"/>
        </authorList>
    </citation>
    <scope>IDENTIFICATION</scope>
    <source>
        <tissue evidence="3">Gonads</tissue>
    </source>
</reference>
<dbReference type="InterPro" id="IPR010695">
    <property type="entry name" value="FAIM1"/>
</dbReference>
<dbReference type="RefSeq" id="XP_013418565.1">
    <property type="nucleotide sequence ID" value="XM_013563111.1"/>
</dbReference>